<gene>
    <name evidence="15" type="ORF">BUALT_Bualt04G0040300</name>
</gene>
<keyword evidence="5 9" id="KW-0238">DNA-binding</keyword>
<dbReference type="Pfam" id="PF25797">
    <property type="entry name" value="PDF2_C"/>
    <property type="match status" value="1"/>
</dbReference>
<dbReference type="Gene3D" id="3.30.530.20">
    <property type="match status" value="1"/>
</dbReference>
<proteinExistence type="inferred from homology"/>
<keyword evidence="4 11" id="KW-0175">Coiled coil</keyword>
<keyword evidence="16" id="KW-1185">Reference proteome</keyword>
<protein>
    <submittedName>
        <fullName evidence="15">Uncharacterized protein</fullName>
    </submittedName>
</protein>
<dbReference type="InterPro" id="IPR023393">
    <property type="entry name" value="START-like_dom_sf"/>
</dbReference>
<accession>A0AAV6XL56</accession>
<dbReference type="PROSITE" id="PS00027">
    <property type="entry name" value="HOMEOBOX_1"/>
    <property type="match status" value="1"/>
</dbReference>
<dbReference type="SUPFAM" id="SSF46689">
    <property type="entry name" value="Homeodomain-like"/>
    <property type="match status" value="1"/>
</dbReference>
<evidence type="ECO:0000256" key="11">
    <source>
        <dbReference type="SAM" id="Coils"/>
    </source>
</evidence>
<evidence type="ECO:0000256" key="1">
    <source>
        <dbReference type="ARBA" id="ARBA00004123"/>
    </source>
</evidence>
<dbReference type="FunFam" id="1.10.10.60:FF:000229">
    <property type="entry name" value="Homeobox-leucine zipper protein HDG1"/>
    <property type="match status" value="1"/>
</dbReference>
<dbReference type="EMBL" id="WHWC01000004">
    <property type="protein sequence ID" value="KAG8383691.1"/>
    <property type="molecule type" value="Genomic_DNA"/>
</dbReference>
<comment type="subcellular location">
    <subcellularLocation>
        <location evidence="1 9 10">Nucleus</location>
    </subcellularLocation>
</comment>
<evidence type="ECO:0000256" key="12">
    <source>
        <dbReference type="SAM" id="MobiDB-lite"/>
    </source>
</evidence>
<dbReference type="PANTHER" id="PTHR45654:SF9">
    <property type="entry name" value="HOMEOBOX-LEUCINE ZIPPER PROTEIN HDG10-RELATED"/>
    <property type="match status" value="1"/>
</dbReference>
<dbReference type="Proteomes" id="UP000826271">
    <property type="component" value="Unassembled WGS sequence"/>
</dbReference>
<evidence type="ECO:0000259" key="13">
    <source>
        <dbReference type="PROSITE" id="PS50071"/>
    </source>
</evidence>
<dbReference type="PANTHER" id="PTHR45654">
    <property type="entry name" value="HOMEOBOX-LEUCINE ZIPPER PROTEIN MERISTEM L1"/>
    <property type="match status" value="1"/>
</dbReference>
<keyword evidence="6 9" id="KW-0371">Homeobox</keyword>
<evidence type="ECO:0000256" key="10">
    <source>
        <dbReference type="RuleBase" id="RU000682"/>
    </source>
</evidence>
<evidence type="ECO:0000256" key="3">
    <source>
        <dbReference type="ARBA" id="ARBA00023015"/>
    </source>
</evidence>
<dbReference type="PROSITE" id="PS50071">
    <property type="entry name" value="HOMEOBOX_2"/>
    <property type="match status" value="1"/>
</dbReference>
<dbReference type="GO" id="GO:0000981">
    <property type="term" value="F:DNA-binding transcription factor activity, RNA polymerase II-specific"/>
    <property type="evidence" value="ECO:0007669"/>
    <property type="project" value="InterPro"/>
</dbReference>
<dbReference type="Pfam" id="PF01852">
    <property type="entry name" value="START"/>
    <property type="match status" value="1"/>
</dbReference>
<dbReference type="SMART" id="SM00389">
    <property type="entry name" value="HOX"/>
    <property type="match status" value="1"/>
</dbReference>
<keyword evidence="7" id="KW-0804">Transcription</keyword>
<keyword evidence="3" id="KW-0805">Transcription regulation</keyword>
<evidence type="ECO:0000256" key="5">
    <source>
        <dbReference type="ARBA" id="ARBA00023125"/>
    </source>
</evidence>
<evidence type="ECO:0000256" key="2">
    <source>
        <dbReference type="ARBA" id="ARBA00006789"/>
    </source>
</evidence>
<keyword evidence="8 9" id="KW-0539">Nucleus</keyword>
<dbReference type="InterPro" id="IPR057993">
    <property type="entry name" value="HD-Zip_IV_C"/>
</dbReference>
<reference evidence="15" key="1">
    <citation type="submission" date="2019-10" db="EMBL/GenBank/DDBJ databases">
        <authorList>
            <person name="Zhang R."/>
            <person name="Pan Y."/>
            <person name="Wang J."/>
            <person name="Ma R."/>
            <person name="Yu S."/>
        </authorList>
    </citation>
    <scope>NUCLEOTIDE SEQUENCE</scope>
    <source>
        <strain evidence="15">LA-IB0</strain>
        <tissue evidence="15">Leaf</tissue>
    </source>
</reference>
<feature type="domain" description="Homeobox" evidence="13">
    <location>
        <begin position="19"/>
        <end position="79"/>
    </location>
</feature>
<dbReference type="Gene3D" id="1.10.10.60">
    <property type="entry name" value="Homeodomain-like"/>
    <property type="match status" value="1"/>
</dbReference>
<sequence>MDLAHGGSGSGDEETSNSRKGRKQYHRHSAEQVQQLEAFFKECPHPDDNQRRQLSRELGLDAKQIKFWFQNKRTQKKAQNERADNNALRSENEKIQGENFAMREALRNIICPACNGTGHGEEEKQRNLQRLRMENERLKEEHEKKFNFFSDYMGKSHVPQPGIEQALNMPGKSFLGEGVGITPCLDLEQMPRHSENPTSPYPFSGIEEVDKSVIVEAAIAAMDELLELLRVKEPVWINSSTDGRYMLHHDSYDKLFPKPNHFKSASARMESSKDTGEVVMAATHLVEMLLDSNKWKDMFPNIVTKARTIEVLDTGSFGGSLILMYEKMHILSPLVAPREFFFIRYCRQLNSSTWVMVDVSHDFIKQLQDAAPTRSWKLPSGCMIEDLANGKSSVTWIEHVQVDDKSLTHRLYRNLVCGCQAYGARRWIATLQRMSERFAFLMGLTATPKHGLEGVIDSTEGRKNLMRLSHRMVKNFCEVLGMSDKLDFPHLSELNNSGVRVSLRKSSGLGQPDGLIVTAATSLWLPLSNENLFNFFTDEKKRVQWDVLSSGNPVNAIARISTGSHPGNCISIIQPFVPKENNMLMLQESSIDSLGAIIVYAPIDLPAITAVVKGEDTMKVPILPSGYVVSSDGRADKGNGASTSSSGSLLTVGFQILVCCSSLSKQLNMESVATVNTLISSTIQKIKVALDCSELD</sequence>
<dbReference type="CDD" id="cd08875">
    <property type="entry name" value="START_ArGLABRA2_like"/>
    <property type="match status" value="1"/>
</dbReference>
<evidence type="ECO:0000256" key="9">
    <source>
        <dbReference type="PROSITE-ProRule" id="PRU00108"/>
    </source>
</evidence>
<dbReference type="AlphaFoldDB" id="A0AAV6XL56"/>
<dbReference type="PROSITE" id="PS50848">
    <property type="entry name" value="START"/>
    <property type="match status" value="1"/>
</dbReference>
<dbReference type="InterPro" id="IPR009057">
    <property type="entry name" value="Homeodomain-like_sf"/>
</dbReference>
<evidence type="ECO:0000256" key="4">
    <source>
        <dbReference type="ARBA" id="ARBA00023054"/>
    </source>
</evidence>
<organism evidence="15 16">
    <name type="scientific">Buddleja alternifolia</name>
    <dbReference type="NCBI Taxonomy" id="168488"/>
    <lineage>
        <taxon>Eukaryota</taxon>
        <taxon>Viridiplantae</taxon>
        <taxon>Streptophyta</taxon>
        <taxon>Embryophyta</taxon>
        <taxon>Tracheophyta</taxon>
        <taxon>Spermatophyta</taxon>
        <taxon>Magnoliopsida</taxon>
        <taxon>eudicotyledons</taxon>
        <taxon>Gunneridae</taxon>
        <taxon>Pentapetalae</taxon>
        <taxon>asterids</taxon>
        <taxon>lamiids</taxon>
        <taxon>Lamiales</taxon>
        <taxon>Scrophulariaceae</taxon>
        <taxon>Buddlejeae</taxon>
        <taxon>Buddleja</taxon>
    </lineage>
</organism>
<dbReference type="InterPro" id="IPR017970">
    <property type="entry name" value="Homeobox_CS"/>
</dbReference>
<name>A0AAV6XL56_9LAMI</name>
<dbReference type="GO" id="GO:0003677">
    <property type="term" value="F:DNA binding"/>
    <property type="evidence" value="ECO:0007669"/>
    <property type="project" value="UniProtKB-UniRule"/>
</dbReference>
<feature type="coiled-coil region" evidence="11">
    <location>
        <begin position="71"/>
        <end position="145"/>
    </location>
</feature>
<dbReference type="SUPFAM" id="SSF55961">
    <property type="entry name" value="Bet v1-like"/>
    <property type="match status" value="2"/>
</dbReference>
<feature type="compositionally biased region" description="Gly residues" evidence="12">
    <location>
        <begin position="1"/>
        <end position="10"/>
    </location>
</feature>
<dbReference type="InterPro" id="IPR002913">
    <property type="entry name" value="START_lipid-bd_dom"/>
</dbReference>
<evidence type="ECO:0000259" key="14">
    <source>
        <dbReference type="PROSITE" id="PS50848"/>
    </source>
</evidence>
<evidence type="ECO:0000256" key="6">
    <source>
        <dbReference type="ARBA" id="ARBA00023155"/>
    </source>
</evidence>
<dbReference type="CDD" id="cd00086">
    <property type="entry name" value="homeodomain"/>
    <property type="match status" value="1"/>
</dbReference>
<feature type="domain" description="START" evidence="14">
    <location>
        <begin position="207"/>
        <end position="440"/>
    </location>
</feature>
<evidence type="ECO:0000256" key="8">
    <source>
        <dbReference type="ARBA" id="ARBA00023242"/>
    </source>
</evidence>
<dbReference type="GO" id="GO:0005634">
    <property type="term" value="C:nucleus"/>
    <property type="evidence" value="ECO:0007669"/>
    <property type="project" value="UniProtKB-SubCell"/>
</dbReference>
<dbReference type="GO" id="GO:0008289">
    <property type="term" value="F:lipid binding"/>
    <property type="evidence" value="ECO:0007669"/>
    <property type="project" value="InterPro"/>
</dbReference>
<dbReference type="InterPro" id="IPR001356">
    <property type="entry name" value="HD"/>
</dbReference>
<evidence type="ECO:0000313" key="16">
    <source>
        <dbReference type="Proteomes" id="UP000826271"/>
    </source>
</evidence>
<dbReference type="InterPro" id="IPR042160">
    <property type="entry name" value="HD-Zip_IV"/>
</dbReference>
<comment type="caution">
    <text evidence="15">The sequence shown here is derived from an EMBL/GenBank/DDBJ whole genome shotgun (WGS) entry which is preliminary data.</text>
</comment>
<dbReference type="Pfam" id="PF00046">
    <property type="entry name" value="Homeodomain"/>
    <property type="match status" value="1"/>
</dbReference>
<evidence type="ECO:0000256" key="7">
    <source>
        <dbReference type="ARBA" id="ARBA00023163"/>
    </source>
</evidence>
<feature type="region of interest" description="Disordered" evidence="12">
    <location>
        <begin position="1"/>
        <end position="31"/>
    </location>
</feature>
<feature type="DNA-binding region" description="Homeobox" evidence="9">
    <location>
        <begin position="21"/>
        <end position="80"/>
    </location>
</feature>
<comment type="similarity">
    <text evidence="2">Belongs to the HD-ZIP homeobox family. Class IV subfamily.</text>
</comment>
<dbReference type="SMART" id="SM00234">
    <property type="entry name" value="START"/>
    <property type="match status" value="1"/>
</dbReference>
<evidence type="ECO:0000313" key="15">
    <source>
        <dbReference type="EMBL" id="KAG8383691.1"/>
    </source>
</evidence>